<dbReference type="RefSeq" id="WP_148638664.1">
    <property type="nucleotide sequence ID" value="NZ_VSLA01000030.1"/>
</dbReference>
<evidence type="ECO:0000256" key="4">
    <source>
        <dbReference type="PIRSR" id="PIRSR000390-2"/>
    </source>
</evidence>
<dbReference type="InterPro" id="IPR015422">
    <property type="entry name" value="PyrdxlP-dep_Trfase_small"/>
</dbReference>
<dbReference type="Pfam" id="PF01041">
    <property type="entry name" value="DegT_DnrJ_EryC1"/>
    <property type="match status" value="1"/>
</dbReference>
<dbReference type="EMBL" id="VSLA01000030">
    <property type="protein sequence ID" value="TYC82192.1"/>
    <property type="molecule type" value="Genomic_DNA"/>
</dbReference>
<dbReference type="AlphaFoldDB" id="A0A5D0WIC0"/>
<protein>
    <submittedName>
        <fullName evidence="6">DegT/DnrJ/EryC1/StrS family aminotransferase</fullName>
    </submittedName>
</protein>
<comment type="caution">
    <text evidence="6">The sequence shown here is derived from an EMBL/GenBank/DDBJ whole genome shotgun (WGS) entry which is preliminary data.</text>
</comment>
<accession>A0A5D0WIC0</accession>
<gene>
    <name evidence="6" type="ORF">FXB42_16020</name>
</gene>
<dbReference type="Proteomes" id="UP000322619">
    <property type="component" value="Unassembled WGS sequence"/>
</dbReference>
<dbReference type="GO" id="GO:0008483">
    <property type="term" value="F:transaminase activity"/>
    <property type="evidence" value="ECO:0007669"/>
    <property type="project" value="UniProtKB-KW"/>
</dbReference>
<keyword evidence="6" id="KW-0808">Transferase</keyword>
<evidence type="ECO:0000256" key="2">
    <source>
        <dbReference type="ARBA" id="ARBA00037999"/>
    </source>
</evidence>
<dbReference type="Gene3D" id="3.90.1150.10">
    <property type="entry name" value="Aspartate Aminotransferase, domain 1"/>
    <property type="match status" value="1"/>
</dbReference>
<dbReference type="FunFam" id="3.40.640.10:FF:000089">
    <property type="entry name" value="Aminotransferase, DegT/DnrJ/EryC1/StrS family"/>
    <property type="match status" value="1"/>
</dbReference>
<organism evidence="6 7">
    <name type="scientific">Acetobacterium wieringae</name>
    <dbReference type="NCBI Taxonomy" id="52694"/>
    <lineage>
        <taxon>Bacteria</taxon>
        <taxon>Bacillati</taxon>
        <taxon>Bacillota</taxon>
        <taxon>Clostridia</taxon>
        <taxon>Eubacteriales</taxon>
        <taxon>Eubacteriaceae</taxon>
        <taxon>Acetobacterium</taxon>
    </lineage>
</organism>
<dbReference type="SUPFAM" id="SSF53383">
    <property type="entry name" value="PLP-dependent transferases"/>
    <property type="match status" value="1"/>
</dbReference>
<dbReference type="InterPro" id="IPR015424">
    <property type="entry name" value="PyrdxlP-dep_Trfase"/>
</dbReference>
<evidence type="ECO:0000256" key="3">
    <source>
        <dbReference type="PIRSR" id="PIRSR000390-1"/>
    </source>
</evidence>
<comment type="similarity">
    <text evidence="2 5">Belongs to the DegT/DnrJ/EryC1 family.</text>
</comment>
<feature type="active site" description="Proton acceptor" evidence="3">
    <location>
        <position position="186"/>
    </location>
</feature>
<dbReference type="GO" id="GO:0030170">
    <property type="term" value="F:pyridoxal phosphate binding"/>
    <property type="evidence" value="ECO:0007669"/>
    <property type="project" value="UniProtKB-ARBA"/>
</dbReference>
<reference evidence="6 7" key="1">
    <citation type="submission" date="2019-08" db="EMBL/GenBank/DDBJ databases">
        <title>Isolation and enrichment of carboxydotrophic bacteria from anaerobic sludge for the production of bio-based chemicals from syngas.</title>
        <authorList>
            <person name="Antares A.L."/>
            <person name="Moreira J."/>
            <person name="Diender M."/>
            <person name="Parshina S.N."/>
            <person name="Stams A.J.M."/>
            <person name="Alves M."/>
            <person name="Alves J.I."/>
            <person name="Sousa D.Z."/>
        </authorList>
    </citation>
    <scope>NUCLEOTIDE SEQUENCE [LARGE SCALE GENOMIC DNA]</scope>
    <source>
        <strain evidence="6 7">JM</strain>
    </source>
</reference>
<keyword evidence="1 4" id="KW-0663">Pyridoxal phosphate</keyword>
<keyword evidence="6" id="KW-0032">Aminotransferase</keyword>
<evidence type="ECO:0000256" key="1">
    <source>
        <dbReference type="ARBA" id="ARBA00022898"/>
    </source>
</evidence>
<feature type="modified residue" description="N6-(pyridoxal phosphate)lysine" evidence="4">
    <location>
        <position position="186"/>
    </location>
</feature>
<name>A0A5D0WIC0_9FIRM</name>
<evidence type="ECO:0000313" key="7">
    <source>
        <dbReference type="Proteomes" id="UP000322619"/>
    </source>
</evidence>
<dbReference type="PIRSF" id="PIRSF000390">
    <property type="entry name" value="PLP_StrS"/>
    <property type="match status" value="1"/>
</dbReference>
<dbReference type="InterPro" id="IPR000653">
    <property type="entry name" value="DegT/StrS_aminotransferase"/>
</dbReference>
<dbReference type="PANTHER" id="PTHR30244:SF36">
    <property type="entry name" value="3-OXO-GLUCOSE-6-PHOSPHATE:GLUTAMATE AMINOTRANSFERASE"/>
    <property type="match status" value="1"/>
</dbReference>
<evidence type="ECO:0000256" key="5">
    <source>
        <dbReference type="RuleBase" id="RU004508"/>
    </source>
</evidence>
<dbReference type="Gene3D" id="3.40.640.10">
    <property type="entry name" value="Type I PLP-dependent aspartate aminotransferase-like (Major domain)"/>
    <property type="match status" value="1"/>
</dbReference>
<sequence>MNIPFVSFEPMHKEIENELLHKFKEVYEKNWFIHGEEVEQFEKEFAEFCGSHYCIGCGNGLDALYLILRGYDIGPGDEVIIPSNTYIATALAVSYVGAKPIFVEPDLLTYNINPCLIEKAITQNTKAIIAVHLYGQPADMDEINQIAKKNDLKVIEDAAQAHGSLYNGKRVGSLGDASGFSFYPGKNLGALGDAGAVVTNDKELAAKIRAVANYGSDQKYHHIYKGTNSRLDELQAAFLRIKLKNLDNWNDERRKIAQKYLRGITNPTIEKPSEAEFAKHVWHLFVVRTEKRDEFTKYLNQHGIAITIHYPIPMHLQGAYKELAIKEGTLPLAEKISHEVISLPMWYGISDKEINYVIETINNWR</sequence>
<dbReference type="CDD" id="cd00616">
    <property type="entry name" value="AHBA_syn"/>
    <property type="match status" value="1"/>
</dbReference>
<dbReference type="GO" id="GO:0000271">
    <property type="term" value="P:polysaccharide biosynthetic process"/>
    <property type="evidence" value="ECO:0007669"/>
    <property type="project" value="TreeGrafter"/>
</dbReference>
<dbReference type="InterPro" id="IPR015421">
    <property type="entry name" value="PyrdxlP-dep_Trfase_major"/>
</dbReference>
<dbReference type="PANTHER" id="PTHR30244">
    <property type="entry name" value="TRANSAMINASE"/>
    <property type="match status" value="1"/>
</dbReference>
<proteinExistence type="inferred from homology"/>
<evidence type="ECO:0000313" key="6">
    <source>
        <dbReference type="EMBL" id="TYC82192.1"/>
    </source>
</evidence>